<dbReference type="AlphaFoldDB" id="A0A9P1FPZ2"/>
<dbReference type="Proteomes" id="UP001152797">
    <property type="component" value="Unassembled WGS sequence"/>
</dbReference>
<dbReference type="EMBL" id="CAMXCT020000719">
    <property type="protein sequence ID" value="CAL1135850.1"/>
    <property type="molecule type" value="Genomic_DNA"/>
</dbReference>
<feature type="transmembrane region" description="Helical" evidence="2">
    <location>
        <begin position="355"/>
        <end position="374"/>
    </location>
</feature>
<feature type="transmembrane region" description="Helical" evidence="2">
    <location>
        <begin position="149"/>
        <end position="171"/>
    </location>
</feature>
<protein>
    <submittedName>
        <fullName evidence="4">GDP-fucose protein O-fucosyltransferase 2</fullName>
    </submittedName>
</protein>
<feature type="region of interest" description="Disordered" evidence="1">
    <location>
        <begin position="28"/>
        <end position="50"/>
    </location>
</feature>
<keyword evidence="2" id="KW-0812">Transmembrane</keyword>
<keyword evidence="2" id="KW-0472">Membrane</keyword>
<proteinExistence type="predicted"/>
<comment type="caution">
    <text evidence="3">The sequence shown here is derived from an EMBL/GenBank/DDBJ whole genome shotgun (WGS) entry which is preliminary data.</text>
</comment>
<dbReference type="EMBL" id="CAMXCT030000719">
    <property type="protein sequence ID" value="CAL4769787.1"/>
    <property type="molecule type" value="Genomic_DNA"/>
</dbReference>
<reference evidence="4 5" key="2">
    <citation type="submission" date="2024-05" db="EMBL/GenBank/DDBJ databases">
        <authorList>
            <person name="Chen Y."/>
            <person name="Shah S."/>
            <person name="Dougan E. K."/>
            <person name="Thang M."/>
            <person name="Chan C."/>
        </authorList>
    </citation>
    <scope>NUCLEOTIDE SEQUENCE [LARGE SCALE GENOMIC DNA]</scope>
</reference>
<feature type="compositionally biased region" description="Basic and acidic residues" evidence="1">
    <location>
        <begin position="32"/>
        <end position="42"/>
    </location>
</feature>
<evidence type="ECO:0000313" key="5">
    <source>
        <dbReference type="Proteomes" id="UP001152797"/>
    </source>
</evidence>
<sequence>MSLRRSEKWPWWARKAFAPVLAKRRALAKAQTKQDLEADNHGYDGSYGRGRRGMSRQLLREAHHTMAPDEDEEAPLTTPRDMEIGTGEDAEPPEAKAVDDATSYRELMEYAAANKKDRDADEEVMPIPGNMYRWWGLGIVSNLKSVQNLGLLFIFAAQAFAPPACIINNLYRMDWTHWKFGVDDWNMYHGVSNFSKHVVATIFLFMFTLNGMVVIKQERIASMKISAMLEWRQTNYEGYNKDVSYFWLITGRIMNCVVVLECVVITYFSFVLSDTPMDVLFNAMAVTFLYNLDDIGGEMGFLGDEDWDGEELGKLYYWDVFDMMIELDLPDHLTPYDIHEIPQMKSKFTHWSYKIAEPLLWLLAILLPLMYIFIDNLHCKPEGVKLAVIDMKAQIAELQAMVDKLS</sequence>
<name>A0A9P1FPZ2_9DINO</name>
<evidence type="ECO:0000313" key="3">
    <source>
        <dbReference type="EMBL" id="CAI3982475.1"/>
    </source>
</evidence>
<gene>
    <name evidence="3" type="ORF">C1SCF055_LOCUS10166</name>
</gene>
<dbReference type="EMBL" id="CAMXCT010000719">
    <property type="protein sequence ID" value="CAI3982475.1"/>
    <property type="molecule type" value="Genomic_DNA"/>
</dbReference>
<feature type="transmembrane region" description="Helical" evidence="2">
    <location>
        <begin position="245"/>
        <end position="270"/>
    </location>
</feature>
<evidence type="ECO:0000313" key="4">
    <source>
        <dbReference type="EMBL" id="CAL4769787.1"/>
    </source>
</evidence>
<evidence type="ECO:0000256" key="2">
    <source>
        <dbReference type="SAM" id="Phobius"/>
    </source>
</evidence>
<dbReference type="OrthoDB" id="422368at2759"/>
<accession>A0A9P1FPZ2</accession>
<keyword evidence="5" id="KW-1185">Reference proteome</keyword>
<reference evidence="3" key="1">
    <citation type="submission" date="2022-10" db="EMBL/GenBank/DDBJ databases">
        <authorList>
            <person name="Chen Y."/>
            <person name="Dougan E. K."/>
            <person name="Chan C."/>
            <person name="Rhodes N."/>
            <person name="Thang M."/>
        </authorList>
    </citation>
    <scope>NUCLEOTIDE SEQUENCE</scope>
</reference>
<feature type="transmembrane region" description="Helical" evidence="2">
    <location>
        <begin position="194"/>
        <end position="215"/>
    </location>
</feature>
<organism evidence="3">
    <name type="scientific">Cladocopium goreaui</name>
    <dbReference type="NCBI Taxonomy" id="2562237"/>
    <lineage>
        <taxon>Eukaryota</taxon>
        <taxon>Sar</taxon>
        <taxon>Alveolata</taxon>
        <taxon>Dinophyceae</taxon>
        <taxon>Suessiales</taxon>
        <taxon>Symbiodiniaceae</taxon>
        <taxon>Cladocopium</taxon>
    </lineage>
</organism>
<keyword evidence="2" id="KW-1133">Transmembrane helix</keyword>
<evidence type="ECO:0000256" key="1">
    <source>
        <dbReference type="SAM" id="MobiDB-lite"/>
    </source>
</evidence>